<feature type="transmembrane region" description="Helical" evidence="2">
    <location>
        <begin position="87"/>
        <end position="108"/>
    </location>
</feature>
<dbReference type="PATRIC" id="fig|761659.10.peg.553"/>
<dbReference type="PANTHER" id="PTHR43833:SF9">
    <property type="entry name" value="POTASSIUM CHANNEL PROTEIN YUGO-RELATED"/>
    <property type="match status" value="1"/>
</dbReference>
<dbReference type="HOGENOM" id="CLU_050982_0_0_10"/>
<evidence type="ECO:0000259" key="4">
    <source>
        <dbReference type="PROSITE" id="PS51202"/>
    </source>
</evidence>
<dbReference type="InterPro" id="IPR003148">
    <property type="entry name" value="RCK_N"/>
</dbReference>
<dbReference type="InterPro" id="IPR013099">
    <property type="entry name" value="K_chnl_dom"/>
</dbReference>
<dbReference type="PANTHER" id="PTHR43833">
    <property type="entry name" value="POTASSIUM CHANNEL PROTEIN 2-RELATED-RELATED"/>
    <property type="match status" value="1"/>
</dbReference>
<dbReference type="InterPro" id="IPR006037">
    <property type="entry name" value="RCK_C"/>
</dbReference>
<dbReference type="PROSITE" id="PS51202">
    <property type="entry name" value="RCK_C"/>
    <property type="match status" value="1"/>
</dbReference>
<dbReference type="GO" id="GO:0006813">
    <property type="term" value="P:potassium ion transport"/>
    <property type="evidence" value="ECO:0007669"/>
    <property type="project" value="InterPro"/>
</dbReference>
<feature type="domain" description="RCK N-terminal" evidence="3">
    <location>
        <begin position="184"/>
        <end position="300"/>
    </location>
</feature>
<evidence type="ECO:0000313" key="6">
    <source>
        <dbReference type="Proteomes" id="UP000000933"/>
    </source>
</evidence>
<keyword evidence="5" id="KW-0407">Ion channel</keyword>
<dbReference type="Gene3D" id="3.40.50.720">
    <property type="entry name" value="NAD(P)-binding Rossmann-like Domain"/>
    <property type="match status" value="1"/>
</dbReference>
<dbReference type="KEGG" id="srm:SRM_00487"/>
<feature type="transmembrane region" description="Helical" evidence="2">
    <location>
        <begin position="141"/>
        <end position="167"/>
    </location>
</feature>
<dbReference type="SUPFAM" id="SSF51735">
    <property type="entry name" value="NAD(P)-binding Rossmann-fold domains"/>
    <property type="match status" value="1"/>
</dbReference>
<reference evidence="6" key="2">
    <citation type="submission" date="2010-04" db="EMBL/GenBank/DDBJ databases">
        <title>Genome sequence of Salinibacter ruber M8.</title>
        <authorList>
            <consortium name="Genoscope"/>
        </authorList>
    </citation>
    <scope>NUCLEOTIDE SEQUENCE [LARGE SCALE GENOMIC DNA]</scope>
    <source>
        <strain evidence="6">M8</strain>
    </source>
</reference>
<dbReference type="Pfam" id="PF02254">
    <property type="entry name" value="TrkA_N"/>
    <property type="match status" value="1"/>
</dbReference>
<proteinExistence type="predicted"/>
<name>D5H5V3_SALRM</name>
<dbReference type="InterPro" id="IPR050721">
    <property type="entry name" value="Trk_Ktr_HKT_K-transport"/>
</dbReference>
<reference evidence="5 6" key="1">
    <citation type="journal article" date="2010" name="ISME J.">
        <title>Fine-scale evolution: genomic, phenotypic and ecological differentiation in two coexisting Salinibacter ruber strains.</title>
        <authorList>
            <person name="Pena A."/>
            <person name="Teeling H."/>
            <person name="Huerta-Cepas J."/>
            <person name="Santos F."/>
            <person name="Yarza P."/>
            <person name="Brito-Echeverria J."/>
            <person name="Lucio M."/>
            <person name="Schmitt-Kopplin P."/>
            <person name="Meseguer I."/>
            <person name="Schenowitz C."/>
            <person name="Dossat C."/>
            <person name="Barbe V."/>
            <person name="Dopazo J."/>
            <person name="Rossello-Mora R."/>
            <person name="Schuler M."/>
            <person name="Glockner F.O."/>
            <person name="Amann R."/>
            <person name="Gabaldon T."/>
            <person name="Anton J."/>
        </authorList>
    </citation>
    <scope>NUCLEOTIDE SEQUENCE [LARGE SCALE GENOMIC DNA]</scope>
    <source>
        <strain evidence="5 6">M8</strain>
    </source>
</reference>
<keyword evidence="2" id="KW-1133">Transmembrane helix</keyword>
<dbReference type="Gene3D" id="1.10.287.70">
    <property type="match status" value="1"/>
</dbReference>
<dbReference type="InterPro" id="IPR036721">
    <property type="entry name" value="RCK_C_sf"/>
</dbReference>
<organism evidence="5 6">
    <name type="scientific">Salinibacter ruber (strain M8)</name>
    <dbReference type="NCBI Taxonomy" id="761659"/>
    <lineage>
        <taxon>Bacteria</taxon>
        <taxon>Pseudomonadati</taxon>
        <taxon>Rhodothermota</taxon>
        <taxon>Rhodothermia</taxon>
        <taxon>Rhodothermales</taxon>
        <taxon>Salinibacteraceae</taxon>
        <taxon>Salinibacter</taxon>
    </lineage>
</organism>
<comment type="subcellular location">
    <subcellularLocation>
        <location evidence="1">Cell membrane</location>
        <topology evidence="1">Multi-pass membrane protein</topology>
    </subcellularLocation>
</comment>
<dbReference type="SUPFAM" id="SSF116726">
    <property type="entry name" value="TrkA C-terminal domain-like"/>
    <property type="match status" value="1"/>
</dbReference>
<feature type="domain" description="RCK C-terminal" evidence="4">
    <location>
        <begin position="324"/>
        <end position="410"/>
    </location>
</feature>
<evidence type="ECO:0000256" key="1">
    <source>
        <dbReference type="ARBA" id="ARBA00004651"/>
    </source>
</evidence>
<dbReference type="AlphaFoldDB" id="D5H5V3"/>
<dbReference type="EMBL" id="FP565814">
    <property type="protein sequence ID" value="CBH23408.1"/>
    <property type="molecule type" value="Genomic_DNA"/>
</dbReference>
<dbReference type="GO" id="GO:0008324">
    <property type="term" value="F:monoatomic cation transmembrane transporter activity"/>
    <property type="evidence" value="ECO:0007669"/>
    <property type="project" value="InterPro"/>
</dbReference>
<keyword evidence="5" id="KW-0406">Ion transport</keyword>
<keyword evidence="5" id="KW-0813">Transport</keyword>
<dbReference type="GO" id="GO:0005886">
    <property type="term" value="C:plasma membrane"/>
    <property type="evidence" value="ECO:0007669"/>
    <property type="project" value="UniProtKB-SubCell"/>
</dbReference>
<dbReference type="PROSITE" id="PS51201">
    <property type="entry name" value="RCK_N"/>
    <property type="match status" value="1"/>
</dbReference>
<keyword evidence="2" id="KW-0812">Transmembrane</keyword>
<evidence type="ECO:0000313" key="5">
    <source>
        <dbReference type="EMBL" id="CBH23408.1"/>
    </source>
</evidence>
<dbReference type="Gene3D" id="3.30.70.1450">
    <property type="entry name" value="Regulator of K+ conductance, C-terminal domain"/>
    <property type="match status" value="1"/>
</dbReference>
<dbReference type="Proteomes" id="UP000000933">
    <property type="component" value="Chromosome"/>
</dbReference>
<dbReference type="Pfam" id="PF07885">
    <property type="entry name" value="Ion_trans_2"/>
    <property type="match status" value="1"/>
</dbReference>
<evidence type="ECO:0000256" key="2">
    <source>
        <dbReference type="SAM" id="Phobius"/>
    </source>
</evidence>
<dbReference type="SUPFAM" id="SSF81324">
    <property type="entry name" value="Voltage-gated potassium channels"/>
    <property type="match status" value="1"/>
</dbReference>
<protein>
    <submittedName>
        <fullName evidence="5">Potassium channel, putative</fullName>
    </submittedName>
</protein>
<sequence>MQRGPQLCTGHSSCGFCVAWRAASRGARRRKPNNPPYATRNAWGAPSPLLSPAPSTLTPDRLMAFIRTPWEALISWLARMEPSRREIFLAALALVLLFAVGTAGYVLLEGWSVADGFYMTFITLSTIGFQEVSPLSDVGRFFTFGLGTTGIGILSFVAVRSAQLLLVSDRLRERRIMKRIDALSGHYVVCGYGRVGERLTEDLIQEGETVVVVDTDEEICASLSEAERLHVQGDAEDEGTLRAAGIERARGLILTLPEDSSNVFVALTAREMNPDLFVLARTIDHDNRSKLRNAGADKVIAPSEVGADRMAQVVLRPHTDDFLERVLHTSALSRQIDEVQIHKNAPLAGQTLAESNFRQQFDAIVIGIIDADTGAMTFNPSPTERIDAGDILIVLGETEIIDALRERVCLP</sequence>
<dbReference type="Pfam" id="PF02080">
    <property type="entry name" value="TrkA_C"/>
    <property type="match status" value="1"/>
</dbReference>
<gene>
    <name evidence="5" type="primary">trkA</name>
    <name evidence="5" type="ordered locus">SRM_00487</name>
</gene>
<accession>D5H5V3</accession>
<evidence type="ECO:0000259" key="3">
    <source>
        <dbReference type="PROSITE" id="PS51201"/>
    </source>
</evidence>
<keyword evidence="2" id="KW-0472">Membrane</keyword>
<dbReference type="InterPro" id="IPR036291">
    <property type="entry name" value="NAD(P)-bd_dom_sf"/>
</dbReference>